<dbReference type="Gene3D" id="1.10.10.10">
    <property type="entry name" value="Winged helix-like DNA-binding domain superfamily/Winged helix DNA-binding domain"/>
    <property type="match status" value="1"/>
</dbReference>
<comment type="similarity">
    <text evidence="1">Belongs to the LysR transcriptional regulatory family.</text>
</comment>
<dbReference type="SUPFAM" id="SSF46785">
    <property type="entry name" value="Winged helix' DNA-binding domain"/>
    <property type="match status" value="1"/>
</dbReference>
<dbReference type="PROSITE" id="PS50931">
    <property type="entry name" value="HTH_LYSR"/>
    <property type="match status" value="1"/>
</dbReference>
<dbReference type="Gene3D" id="3.40.190.10">
    <property type="entry name" value="Periplasmic binding protein-like II"/>
    <property type="match status" value="2"/>
</dbReference>
<keyword evidence="4" id="KW-0804">Transcription</keyword>
<dbReference type="InterPro" id="IPR005119">
    <property type="entry name" value="LysR_subst-bd"/>
</dbReference>
<evidence type="ECO:0000259" key="5">
    <source>
        <dbReference type="PROSITE" id="PS50931"/>
    </source>
</evidence>
<gene>
    <name evidence="6" type="ORF">GCM10009720_21790</name>
</gene>
<keyword evidence="3" id="KW-0238">DNA-binding</keyword>
<dbReference type="RefSeq" id="WP_343958542.1">
    <property type="nucleotide sequence ID" value="NZ_BAAAMN010000048.1"/>
</dbReference>
<proteinExistence type="inferred from homology"/>
<comment type="caution">
    <text evidence="6">The sequence shown here is derived from an EMBL/GenBank/DDBJ whole genome shotgun (WGS) entry which is preliminary data.</text>
</comment>
<keyword evidence="2" id="KW-0805">Transcription regulation</keyword>
<keyword evidence="7" id="KW-1185">Reference proteome</keyword>
<dbReference type="PANTHER" id="PTHR30346">
    <property type="entry name" value="TRANSCRIPTIONAL DUAL REGULATOR HCAR-RELATED"/>
    <property type="match status" value="1"/>
</dbReference>
<dbReference type="PRINTS" id="PR00039">
    <property type="entry name" value="HTHLYSR"/>
</dbReference>
<dbReference type="Pfam" id="PF03466">
    <property type="entry name" value="LysR_substrate"/>
    <property type="match status" value="1"/>
</dbReference>
<dbReference type="InterPro" id="IPR036388">
    <property type="entry name" value="WH-like_DNA-bd_sf"/>
</dbReference>
<dbReference type="PANTHER" id="PTHR30346:SF28">
    <property type="entry name" value="HTH-TYPE TRANSCRIPTIONAL REGULATOR CYNR"/>
    <property type="match status" value="1"/>
</dbReference>
<dbReference type="SUPFAM" id="SSF53850">
    <property type="entry name" value="Periplasmic binding protein-like II"/>
    <property type="match status" value="1"/>
</dbReference>
<dbReference type="Pfam" id="PF00126">
    <property type="entry name" value="HTH_1"/>
    <property type="match status" value="1"/>
</dbReference>
<feature type="domain" description="HTH lysR-type" evidence="5">
    <location>
        <begin position="1"/>
        <end position="58"/>
    </location>
</feature>
<dbReference type="InterPro" id="IPR036390">
    <property type="entry name" value="WH_DNA-bd_sf"/>
</dbReference>
<evidence type="ECO:0000256" key="1">
    <source>
        <dbReference type="ARBA" id="ARBA00009437"/>
    </source>
</evidence>
<evidence type="ECO:0000256" key="2">
    <source>
        <dbReference type="ARBA" id="ARBA00023015"/>
    </source>
</evidence>
<accession>A0ABP5G8M7</accession>
<evidence type="ECO:0000313" key="7">
    <source>
        <dbReference type="Proteomes" id="UP001501461"/>
    </source>
</evidence>
<dbReference type="Proteomes" id="UP001501461">
    <property type="component" value="Unassembled WGS sequence"/>
</dbReference>
<dbReference type="CDD" id="cd08414">
    <property type="entry name" value="PBP2_LTTR_aromatics_like"/>
    <property type="match status" value="1"/>
</dbReference>
<name>A0ABP5G8M7_9MICC</name>
<evidence type="ECO:0000256" key="4">
    <source>
        <dbReference type="ARBA" id="ARBA00023163"/>
    </source>
</evidence>
<evidence type="ECO:0000256" key="3">
    <source>
        <dbReference type="ARBA" id="ARBA00023125"/>
    </source>
</evidence>
<dbReference type="InterPro" id="IPR000847">
    <property type="entry name" value="LysR_HTH_N"/>
</dbReference>
<protein>
    <submittedName>
        <fullName evidence="6">LysR family transcriptional regulator</fullName>
    </submittedName>
</protein>
<evidence type="ECO:0000313" key="6">
    <source>
        <dbReference type="EMBL" id="GAA2041023.1"/>
    </source>
</evidence>
<reference evidence="7" key="1">
    <citation type="journal article" date="2019" name="Int. J. Syst. Evol. Microbiol.">
        <title>The Global Catalogue of Microorganisms (GCM) 10K type strain sequencing project: providing services to taxonomists for standard genome sequencing and annotation.</title>
        <authorList>
            <consortium name="The Broad Institute Genomics Platform"/>
            <consortium name="The Broad Institute Genome Sequencing Center for Infectious Disease"/>
            <person name="Wu L."/>
            <person name="Ma J."/>
        </authorList>
    </citation>
    <scope>NUCLEOTIDE SEQUENCE [LARGE SCALE GENOMIC DNA]</scope>
    <source>
        <strain evidence="7">JCM 13595</strain>
    </source>
</reference>
<dbReference type="EMBL" id="BAAAMN010000048">
    <property type="protein sequence ID" value="GAA2041023.1"/>
    <property type="molecule type" value="Genomic_DNA"/>
</dbReference>
<organism evidence="6 7">
    <name type="scientific">Yaniella flava</name>
    <dbReference type="NCBI Taxonomy" id="287930"/>
    <lineage>
        <taxon>Bacteria</taxon>
        <taxon>Bacillati</taxon>
        <taxon>Actinomycetota</taxon>
        <taxon>Actinomycetes</taxon>
        <taxon>Micrococcales</taxon>
        <taxon>Micrococcaceae</taxon>
        <taxon>Yaniella</taxon>
    </lineage>
</organism>
<sequence length="294" mass="32030">MEIRWLEAFIAVAEELHFGNAAIRLRMAQSPLSQTIRKLERSVGTTLFIRSTRSVELTAAGHAFLPHARGVMEELQLAQQSVQVPEGVVYGKLTLGFTGVLNHMALPLLTRALRDAYPQIELNLVGRVMTQDAVSQLESGTMDIAFVGLPTDSINTETRLIMAEPFGMVVPANHPMADAERPKLDEFAEESFITPPISAGSVLYEDTIRACADAGFQPYIAQQITDPYMSMMLVAAGVGVAYLPDGIEHVVPPGTTFVPLGGEPVFMNHGLAWSKNRGSQARDAFLELARDVLP</sequence>